<keyword evidence="3" id="KW-1185">Reference proteome</keyword>
<dbReference type="PROSITE" id="PS51318">
    <property type="entry name" value="TAT"/>
    <property type="match status" value="1"/>
</dbReference>
<dbReference type="RefSeq" id="WP_009805308.1">
    <property type="nucleotide sequence ID" value="NZ_CH724131.1"/>
</dbReference>
<evidence type="ECO:0000313" key="2">
    <source>
        <dbReference type="EMBL" id="EAQ04691.1"/>
    </source>
</evidence>
<evidence type="ECO:0000313" key="3">
    <source>
        <dbReference type="Proteomes" id="UP000004318"/>
    </source>
</evidence>
<dbReference type="InterPro" id="IPR012368">
    <property type="entry name" value="OxRdtase_Mopterin-bd_su_IorB"/>
</dbReference>
<gene>
    <name evidence="2" type="ORF">OB2597_05395</name>
</gene>
<dbReference type="SMART" id="SM01008">
    <property type="entry name" value="Ald_Xan_dh_C"/>
    <property type="match status" value="1"/>
</dbReference>
<evidence type="ECO:0000259" key="1">
    <source>
        <dbReference type="SMART" id="SM01008"/>
    </source>
</evidence>
<dbReference type="InterPro" id="IPR037165">
    <property type="entry name" value="AldOxase/xan_DH_Mopterin-bd_sf"/>
</dbReference>
<dbReference type="Pfam" id="PF20256">
    <property type="entry name" value="MoCoBD_2"/>
    <property type="match status" value="2"/>
</dbReference>
<name>A3TSR4_PSEBH</name>
<dbReference type="PIRSF" id="PIRSF036389">
    <property type="entry name" value="IOR_B"/>
    <property type="match status" value="1"/>
</dbReference>
<proteinExistence type="predicted"/>
<dbReference type="Gene3D" id="3.30.365.10">
    <property type="entry name" value="Aldehyde oxidase/xanthine dehydrogenase, molybdopterin binding domain"/>
    <property type="match status" value="4"/>
</dbReference>
<dbReference type="InterPro" id="IPR000674">
    <property type="entry name" value="Ald_Oxase/Xan_DH_a/b"/>
</dbReference>
<protein>
    <submittedName>
        <fullName evidence="2">Aldehyde oxidase and xanthine dehydrogenase, molybdopterin binding</fullName>
    </submittedName>
</protein>
<dbReference type="InterPro" id="IPR008274">
    <property type="entry name" value="AldOxase/xan_DH_MoCoBD1"/>
</dbReference>
<sequence>MTDGRTLADPGRRRLLRLTGWAAAGVAVAAAAWSARGAVPAMPTLAGPEPDEALTWIQMLPDGRVRFFCPRAEMGQGAGLGLSQVVAGELILTQQEVELVRPDTSQVPPCMLTVGSDSLRLFFGPVSRAAALLREHLRDRAAAAEALAPGDLAPAMGGFTRPDGAHVPYAALVSGDPLVLDADAGPPPRDDPARDGTASAVGAAWAHPELEDIVTGRAIYSRDVAREGMLYGAVAHPPSLGARLQGGDRLAARSLPGVIDAVVDTGADFAGVVAHDPFLLVRALEALGARWAEPAGAEGKDLLREVDLARLRKAGDFEHVLVDEGSDDRTDAPDDRAASAMFTTAMAAHAAMEPRAAVADVRADKVEIWCGTQDPYFVRARIASLLGRATESVVIHPQRMGGAFGGRVACGAAEQAARLSAAVGRPVRVQWSREDEFRNGYMQPPFAHRVSARVTAEGRLTSWKQDFVSAPITTGPVSALGGGLSRVIAAGIDRFSSDAGTARGAVHPYAAATRRIRYSDIRTPVPFGPWRGLGAGPNTFVTECVMDELAEAAAMDPCAFRLRNFAPGQERLAHVLNRVAALSGWRKGTGRATSATARGIACGSYKGMTHVAAVAEVETVPARREVRVRKVWCVQDCGRVVNPDQVRAMVMGNIVWGCGMVLRERLTLEGTRIAQDNFDTYEIMRNEDCPEVEIELVPSEEPPAGAGESALVAVAPAIANAVHAATGQRIRRLPLRAEDVFPEP</sequence>
<dbReference type="GO" id="GO:0016491">
    <property type="term" value="F:oxidoreductase activity"/>
    <property type="evidence" value="ECO:0007669"/>
    <property type="project" value="InterPro"/>
</dbReference>
<dbReference type="PANTHER" id="PTHR47495">
    <property type="entry name" value="ALDEHYDE DEHYDROGENASE"/>
    <property type="match status" value="1"/>
</dbReference>
<reference evidence="2 3" key="1">
    <citation type="journal article" date="2010" name="J. Bacteriol.">
        <title>Genome sequences of Oceanicola granulosus HTCC2516(T) and Oceanicola batsensis HTCC2597(TDelta).</title>
        <authorList>
            <person name="Thrash J.C."/>
            <person name="Cho J.C."/>
            <person name="Vergin K.L."/>
            <person name="Giovannoni S.J."/>
        </authorList>
    </citation>
    <scope>NUCLEOTIDE SEQUENCE [LARGE SCALE GENOMIC DNA]</scope>
    <source>
        <strain evidence="3">ATCC BAA-863 / DSM 15984 / KCTC 12145 / HTCC2597</strain>
    </source>
</reference>
<dbReference type="Pfam" id="PF02738">
    <property type="entry name" value="MoCoBD_1"/>
    <property type="match status" value="1"/>
</dbReference>
<accession>A3TSR4</accession>
<dbReference type="eggNOG" id="COG1529">
    <property type="taxonomic scope" value="Bacteria"/>
</dbReference>
<organism evidence="2 3">
    <name type="scientific">Pseudooceanicola batsensis (strain ATCC BAA-863 / DSM 15984 / KCTC 12145 / HTCC2597)</name>
    <name type="common">Oceanicola batsensis</name>
    <dbReference type="NCBI Taxonomy" id="252305"/>
    <lineage>
        <taxon>Bacteria</taxon>
        <taxon>Pseudomonadati</taxon>
        <taxon>Pseudomonadota</taxon>
        <taxon>Alphaproteobacteria</taxon>
        <taxon>Rhodobacterales</taxon>
        <taxon>Paracoccaceae</taxon>
        <taxon>Pseudooceanicola</taxon>
    </lineage>
</organism>
<dbReference type="Proteomes" id="UP000004318">
    <property type="component" value="Unassembled WGS sequence"/>
</dbReference>
<dbReference type="InterPro" id="IPR006311">
    <property type="entry name" value="TAT_signal"/>
</dbReference>
<dbReference type="PANTHER" id="PTHR47495:SF1">
    <property type="entry name" value="BLL3820 PROTEIN"/>
    <property type="match status" value="1"/>
</dbReference>
<comment type="caution">
    <text evidence="2">The sequence shown here is derived from an EMBL/GenBank/DDBJ whole genome shotgun (WGS) entry which is preliminary data.</text>
</comment>
<feature type="domain" description="Aldehyde oxidase/xanthine dehydrogenase a/b hammerhead" evidence="1">
    <location>
        <begin position="215"/>
        <end position="295"/>
    </location>
</feature>
<dbReference type="HOGENOM" id="CLU_013917_0_1_5"/>
<dbReference type="AlphaFoldDB" id="A3TSR4"/>
<dbReference type="EMBL" id="AAMO01000001">
    <property type="protein sequence ID" value="EAQ04691.1"/>
    <property type="molecule type" value="Genomic_DNA"/>
</dbReference>
<dbReference type="InterPro" id="IPR052516">
    <property type="entry name" value="N-heterocyclic_Hydroxylase"/>
</dbReference>
<dbReference type="InterPro" id="IPR046867">
    <property type="entry name" value="AldOxase/xan_DH_MoCoBD2"/>
</dbReference>
<dbReference type="STRING" id="252305.OB2597_05395"/>
<dbReference type="SUPFAM" id="SSF56003">
    <property type="entry name" value="Molybdenum cofactor-binding domain"/>
    <property type="match status" value="2"/>
</dbReference>
<dbReference type="OrthoDB" id="9767994at2"/>
<dbReference type="Gene3D" id="3.90.1170.50">
    <property type="entry name" value="Aldehyde oxidase/xanthine dehydrogenase, a/b hammerhead"/>
    <property type="match status" value="1"/>
</dbReference>